<evidence type="ECO:0000313" key="2">
    <source>
        <dbReference type="Proteomes" id="UP000258613"/>
    </source>
</evidence>
<organism evidence="1 2">
    <name type="scientific">Natrarchaeobaculum sulfurireducens</name>
    <dbReference type="NCBI Taxonomy" id="2044521"/>
    <lineage>
        <taxon>Archaea</taxon>
        <taxon>Methanobacteriati</taxon>
        <taxon>Methanobacteriota</taxon>
        <taxon>Stenosarchaea group</taxon>
        <taxon>Halobacteria</taxon>
        <taxon>Halobacteriales</taxon>
        <taxon>Natrialbaceae</taxon>
        <taxon>Natrarchaeobaculum</taxon>
    </lineage>
</organism>
<reference evidence="2" key="1">
    <citation type="submission" date="2018-02" db="EMBL/GenBank/DDBJ databases">
        <title>Phenotypic and genomic properties of facultatively anaerobic sulfur-reducing natronoarchaea from hypersaline soda lakes.</title>
        <authorList>
            <person name="Sorokin D.Y."/>
            <person name="Kublanov I.V."/>
            <person name="Roman P."/>
            <person name="Sinninghe Damste J.S."/>
            <person name="Golyshin P.N."/>
            <person name="Rojo D."/>
            <person name="Ciordia S."/>
            <person name="Mena M.D.C."/>
            <person name="Ferrer M."/>
            <person name="Messina E."/>
            <person name="Smedile F."/>
            <person name="La Spada G."/>
            <person name="La Cono V."/>
            <person name="Yakimov M.M."/>
        </authorList>
    </citation>
    <scope>NUCLEOTIDE SEQUENCE [LARGE SCALE GENOMIC DNA]</scope>
    <source>
        <strain evidence="2">AArc-Mg</strain>
    </source>
</reference>
<accession>A0A346PTN5</accession>
<protein>
    <submittedName>
        <fullName evidence="1">Uncharacterized protein</fullName>
    </submittedName>
</protein>
<keyword evidence="2" id="KW-1185">Reference proteome</keyword>
<gene>
    <name evidence="1" type="ORF">AArcMg_2891</name>
</gene>
<dbReference type="EMBL" id="CP027033">
    <property type="protein sequence ID" value="AXR82880.1"/>
    <property type="molecule type" value="Genomic_DNA"/>
</dbReference>
<name>A0A346PTN5_9EURY</name>
<dbReference type="KEGG" id="nag:AArcMg_2891"/>
<proteinExistence type="predicted"/>
<dbReference type="AlphaFoldDB" id="A0A346PTN5"/>
<sequence length="80" mass="8981">MVLVVVLGDHRDSETEFLEVDVVAIVEYDAVFFEPREPILNRRLGNAGVCCDIVRAVGSYSNNCTESHTDRRSSWRAGTH</sequence>
<dbReference type="Proteomes" id="UP000258613">
    <property type="component" value="Chromosome"/>
</dbReference>
<evidence type="ECO:0000313" key="1">
    <source>
        <dbReference type="EMBL" id="AXR82880.1"/>
    </source>
</evidence>